<dbReference type="FunFam" id="3.40.50.300:FF:000429">
    <property type="entry name" value="Preprotein translocase subunit SecA"/>
    <property type="match status" value="1"/>
</dbReference>
<dbReference type="InterPro" id="IPR011130">
    <property type="entry name" value="SecA_preprotein_X-link_dom"/>
</dbReference>
<name>A0A9D5Q4S5_9BACT</name>
<feature type="domain" description="SecA family profile" evidence="20">
    <location>
        <begin position="3"/>
        <end position="797"/>
    </location>
</feature>
<evidence type="ECO:0000256" key="2">
    <source>
        <dbReference type="ARBA" id="ARBA00004170"/>
    </source>
</evidence>
<keyword evidence="11 15" id="KW-0653">Protein transport</keyword>
<dbReference type="AlphaFoldDB" id="A0A9D5Q4S5"/>
<comment type="caution">
    <text evidence="21">The sequence shown here is derived from an EMBL/GenBank/DDBJ whole genome shotgun (WGS) entry which is preliminary data.</text>
</comment>
<dbReference type="Pfam" id="PF07517">
    <property type="entry name" value="SecA_DEAD"/>
    <property type="match status" value="1"/>
</dbReference>
<dbReference type="GO" id="GO:0005886">
    <property type="term" value="C:plasma membrane"/>
    <property type="evidence" value="ECO:0007669"/>
    <property type="project" value="UniProtKB-SubCell"/>
</dbReference>
<evidence type="ECO:0000256" key="5">
    <source>
        <dbReference type="ARBA" id="ARBA00022475"/>
    </source>
</evidence>
<keyword evidence="7" id="KW-0479">Metal-binding</keyword>
<dbReference type="InterPro" id="IPR014018">
    <property type="entry name" value="SecA_motor_DEAD"/>
</dbReference>
<dbReference type="Pfam" id="PF01043">
    <property type="entry name" value="SecA_PP_bind"/>
    <property type="match status" value="1"/>
</dbReference>
<evidence type="ECO:0000259" key="19">
    <source>
        <dbReference type="PROSITE" id="PS51194"/>
    </source>
</evidence>
<dbReference type="PROSITE" id="PS51196">
    <property type="entry name" value="SECA_MOTOR_DEAD"/>
    <property type="match status" value="1"/>
</dbReference>
<dbReference type="FunFam" id="3.40.50.300:FF:000246">
    <property type="entry name" value="Preprotein translocase subunit SecA"/>
    <property type="match status" value="1"/>
</dbReference>
<dbReference type="InterPro" id="IPR020937">
    <property type="entry name" value="SecA_CS"/>
</dbReference>
<feature type="coiled-coil region" evidence="16">
    <location>
        <begin position="99"/>
        <end position="126"/>
    </location>
</feature>
<dbReference type="EC" id="7.4.2.8" evidence="15"/>
<comment type="subunit">
    <text evidence="15">Monomer and homodimer. Part of the essential Sec protein translocation apparatus which comprises SecA, SecYEG and auxiliary proteins SecDF. Other proteins may also be involved.</text>
</comment>
<dbReference type="GO" id="GO:0065002">
    <property type="term" value="P:intracellular protein transmembrane transport"/>
    <property type="evidence" value="ECO:0007669"/>
    <property type="project" value="UniProtKB-UniRule"/>
</dbReference>
<dbReference type="InterPro" id="IPR036266">
    <property type="entry name" value="SecA_Wing/Scaffold_sf"/>
</dbReference>
<dbReference type="PROSITE" id="PS01312">
    <property type="entry name" value="SECA"/>
    <property type="match status" value="1"/>
</dbReference>
<dbReference type="GO" id="GO:0005829">
    <property type="term" value="C:cytosol"/>
    <property type="evidence" value="ECO:0007669"/>
    <property type="project" value="TreeGrafter"/>
</dbReference>
<dbReference type="GO" id="GO:0008564">
    <property type="term" value="F:protein-exporting ATPase activity"/>
    <property type="evidence" value="ECO:0007669"/>
    <property type="project" value="UniProtKB-EC"/>
</dbReference>
<dbReference type="GO" id="GO:0005524">
    <property type="term" value="F:ATP binding"/>
    <property type="evidence" value="ECO:0007669"/>
    <property type="project" value="UniProtKB-UniRule"/>
</dbReference>
<evidence type="ECO:0000259" key="18">
    <source>
        <dbReference type="PROSITE" id="PS51192"/>
    </source>
</evidence>
<keyword evidence="16" id="KW-0175">Coiled coil</keyword>
<evidence type="ECO:0000256" key="1">
    <source>
        <dbReference type="ARBA" id="ARBA00001947"/>
    </source>
</evidence>
<evidence type="ECO:0000256" key="8">
    <source>
        <dbReference type="ARBA" id="ARBA00022741"/>
    </source>
</evidence>
<comment type="subcellular location">
    <subcellularLocation>
        <location evidence="15">Cell membrane</location>
        <topology evidence="15">Peripheral membrane protein</topology>
        <orientation evidence="15">Cytoplasmic side</orientation>
    </subcellularLocation>
    <subcellularLocation>
        <location evidence="15">Cytoplasm</location>
    </subcellularLocation>
    <subcellularLocation>
        <location evidence="2">Membrane</location>
        <topology evidence="2">Peripheral membrane protein</topology>
    </subcellularLocation>
    <text evidence="15">Distribution is 50-50.</text>
</comment>
<evidence type="ECO:0000256" key="10">
    <source>
        <dbReference type="ARBA" id="ARBA00022840"/>
    </source>
</evidence>
<dbReference type="SUPFAM" id="SSF81767">
    <property type="entry name" value="Pre-protein crosslinking domain of SecA"/>
    <property type="match status" value="1"/>
</dbReference>
<dbReference type="PROSITE" id="PS51194">
    <property type="entry name" value="HELICASE_CTER"/>
    <property type="match status" value="1"/>
</dbReference>
<dbReference type="Gene3D" id="1.10.3060.10">
    <property type="entry name" value="Helical scaffold and wing domains of SecA"/>
    <property type="match status" value="1"/>
</dbReference>
<sequence>MFKSLLHKFVKPKNERTLNQFLPLVDQINVLEEKFEGYTDDDLRGMTEEFRQRIIRDAVERSRERLANDPRGLRKKLQEIFGEEEGNDFLAVGVNKHHNQVLTRVLKTLDREIQDTIQELKELESFETFDNQLLQEGIEEYLREILHEEMGNSMDEILPEAFAVVREAAKRTLKQRHFDVQLMGGVALHQGRIAEMKTGEGKTLVSTLPAYLNALTGRGVHIVTVNDYLARRDRDWMGQIYSFLGLTTGVIQNSMSTTDRQEAYTCDITYGTNNEFGFDYLRDNLKSDPNQRVQRELNYAIVDEVDSILIDEARTPLIISGEVEHDTNKFLDFRTPVRGLVDRQRTIISDLFRKVKKYDDTDPDAYAKYELLLKIERGNPKNDQLLEYIAENKTAKKNMIQVENDYMRDKRAHELSEGLLFAISEKEHNVELTEEGQRLISRKDPDLFVLPDLDAEFTQIDQDDSLSDYEKAEKKKAVSKLYDERHEKIHNISQLIKAYTLFKRDIDYVISNGEVVIVDEFTGRMMPGRRYSDGLHQALEAKEGVQVAKASQTIATITLQNYFRLYRKLAGMTGTAETEAAEFMDIYKLDVVVIPTNEPMIRIDHPDVIYKTEKAKFRAVVREIVDCYMRGQPALVGTITIKVSEQLSEMLALKNLNKILPSDQLEHLKEVMKDRDHKGKIPHHVLNAKYHEQEAEIVSRAGQGGAVTIATNMAGRGTDIVLGDGVIDLGGLHIIGTERHESRRIDNQLRGRSGRQGDPGSSRFYLSLEDDLMRIFGSEKIASIMERLGVDEDEPIEHSLISRTIENAQKKVESFNFEIRKQLLKYDDVNNTQREVIYTRRDHVIFSDNLERDFLYMVDDVIYDLVEQFAPRDSYPEDWEYDGLKQELRDRFSVYQSFDGINQETLTQDELTEMLKKRFELTFQEKKLDIDQIPEEPFYQFFGQPQEGDTKVNVFLRAVMLRVIDKNWMENLLALDQLKEGIGLRGYGQKDPLIEYKREAYEIFAEMIDRINLESVELIMKFGFRPQQNQRASVVVSANEQTEESQGMALRRGRQTLDQGPPVDELGTNTSEGDTKPRPVVRTGKKIGRNDPCPCGSGKKYKKCCGR</sequence>
<dbReference type="InterPro" id="IPR014001">
    <property type="entry name" value="Helicase_ATP-bd"/>
</dbReference>
<keyword evidence="6 15" id="KW-0963">Cytoplasm</keyword>
<dbReference type="InterPro" id="IPR011116">
    <property type="entry name" value="SecA_Wing/Scaffold"/>
</dbReference>
<dbReference type="GO" id="GO:0006605">
    <property type="term" value="P:protein targeting"/>
    <property type="evidence" value="ECO:0007669"/>
    <property type="project" value="UniProtKB-UniRule"/>
</dbReference>
<evidence type="ECO:0000256" key="6">
    <source>
        <dbReference type="ARBA" id="ARBA00022490"/>
    </source>
</evidence>
<dbReference type="HAMAP" id="MF_01382">
    <property type="entry name" value="SecA"/>
    <property type="match status" value="1"/>
</dbReference>
<dbReference type="GO" id="GO:0043952">
    <property type="term" value="P:protein transport by the Sec complex"/>
    <property type="evidence" value="ECO:0007669"/>
    <property type="project" value="TreeGrafter"/>
</dbReference>
<comment type="catalytic activity">
    <reaction evidence="15">
        <text>ATP + H2O + cellular proteinSide 1 = ADP + phosphate + cellular proteinSide 2.</text>
        <dbReference type="EC" id="7.4.2.8"/>
    </reaction>
</comment>
<gene>
    <name evidence="15 21" type="primary">secA</name>
    <name evidence="21" type="ORF">GF339_05555</name>
</gene>
<dbReference type="CDD" id="cd17928">
    <property type="entry name" value="DEXDc_SecA"/>
    <property type="match status" value="1"/>
</dbReference>
<dbReference type="SUPFAM" id="SSF52540">
    <property type="entry name" value="P-loop containing nucleoside triphosphate hydrolases"/>
    <property type="match status" value="2"/>
</dbReference>
<dbReference type="InterPro" id="IPR001650">
    <property type="entry name" value="Helicase_C-like"/>
</dbReference>
<dbReference type="SMART" id="SM00958">
    <property type="entry name" value="SecA_PP_bind"/>
    <property type="match status" value="1"/>
</dbReference>
<dbReference type="InterPro" id="IPR036670">
    <property type="entry name" value="SecA_X-link_sf"/>
</dbReference>
<feature type="binding site" evidence="15">
    <location>
        <position position="719"/>
    </location>
    <ligand>
        <name>ATP</name>
        <dbReference type="ChEBI" id="CHEBI:30616"/>
    </ligand>
</feature>
<feature type="domain" description="Helicase C-terminal" evidence="19">
    <location>
        <begin position="620"/>
        <end position="823"/>
    </location>
</feature>
<dbReference type="EMBL" id="WJJP01000175">
    <property type="protein sequence ID" value="MBD3324029.1"/>
    <property type="molecule type" value="Genomic_DNA"/>
</dbReference>
<dbReference type="InterPro" id="IPR000185">
    <property type="entry name" value="SecA"/>
</dbReference>
<accession>A0A9D5Q4S5</accession>
<keyword evidence="8 15" id="KW-0547">Nucleotide-binding</keyword>
<keyword evidence="12 15" id="KW-1278">Translocase</keyword>
<comment type="similarity">
    <text evidence="3 15">Belongs to the SecA family.</text>
</comment>
<dbReference type="CDD" id="cd18803">
    <property type="entry name" value="SF2_C_secA"/>
    <property type="match status" value="1"/>
</dbReference>
<dbReference type="GO" id="GO:0031522">
    <property type="term" value="C:cell envelope Sec protein transport complex"/>
    <property type="evidence" value="ECO:0007669"/>
    <property type="project" value="TreeGrafter"/>
</dbReference>
<evidence type="ECO:0000256" key="7">
    <source>
        <dbReference type="ARBA" id="ARBA00022723"/>
    </source>
</evidence>
<dbReference type="PANTHER" id="PTHR30612:SF0">
    <property type="entry name" value="CHLOROPLAST PROTEIN-TRANSPORTING ATPASE"/>
    <property type="match status" value="1"/>
</dbReference>
<dbReference type="InterPro" id="IPR011115">
    <property type="entry name" value="SecA_DEAD"/>
</dbReference>
<evidence type="ECO:0000256" key="11">
    <source>
        <dbReference type="ARBA" id="ARBA00022927"/>
    </source>
</evidence>
<feature type="region of interest" description="Disordered" evidence="17">
    <location>
        <begin position="1038"/>
        <end position="1107"/>
    </location>
</feature>
<organism evidence="21 22">
    <name type="scientific">candidate division KSB3 bacterium</name>
    <dbReference type="NCBI Taxonomy" id="2044937"/>
    <lineage>
        <taxon>Bacteria</taxon>
        <taxon>candidate division KSB3</taxon>
    </lineage>
</organism>
<keyword evidence="4 15" id="KW-0813">Transport</keyword>
<feature type="binding site" evidence="15">
    <location>
        <position position="181"/>
    </location>
    <ligand>
        <name>ATP</name>
        <dbReference type="ChEBI" id="CHEBI:30616"/>
    </ligand>
</feature>
<dbReference type="PANTHER" id="PTHR30612">
    <property type="entry name" value="SECA INNER MEMBRANE COMPONENT OF SEC PROTEIN SECRETION SYSTEM"/>
    <property type="match status" value="1"/>
</dbReference>
<keyword evidence="10 15" id="KW-0067">ATP-binding</keyword>
<evidence type="ECO:0000256" key="13">
    <source>
        <dbReference type="ARBA" id="ARBA00023010"/>
    </source>
</evidence>
<evidence type="ECO:0000256" key="3">
    <source>
        <dbReference type="ARBA" id="ARBA00007650"/>
    </source>
</evidence>
<dbReference type="Pfam" id="PF02810">
    <property type="entry name" value="SEC-C"/>
    <property type="match status" value="1"/>
</dbReference>
<evidence type="ECO:0000256" key="15">
    <source>
        <dbReference type="HAMAP-Rule" id="MF_01382"/>
    </source>
</evidence>
<dbReference type="GO" id="GO:0046872">
    <property type="term" value="F:metal ion binding"/>
    <property type="evidence" value="ECO:0007669"/>
    <property type="project" value="UniProtKB-KW"/>
</dbReference>
<dbReference type="Pfam" id="PF21090">
    <property type="entry name" value="P-loop_SecA"/>
    <property type="match status" value="2"/>
</dbReference>
<comment type="function">
    <text evidence="15">Part of the Sec protein translocase complex. Interacts with the SecYEG preprotein conducting channel. Has a central role in coupling the hydrolysis of ATP to the transfer of proteins into and across the cell membrane, serving as an ATP-driven molecular motor driving the stepwise translocation of polypeptide chains across the membrane.</text>
</comment>
<evidence type="ECO:0000259" key="20">
    <source>
        <dbReference type="PROSITE" id="PS51196"/>
    </source>
</evidence>
<keyword evidence="14 15" id="KW-0472">Membrane</keyword>
<comment type="cofactor">
    <cofactor evidence="1">
        <name>Zn(2+)</name>
        <dbReference type="ChEBI" id="CHEBI:29105"/>
    </cofactor>
</comment>
<evidence type="ECO:0000256" key="16">
    <source>
        <dbReference type="SAM" id="Coils"/>
    </source>
</evidence>
<dbReference type="Gene3D" id="3.40.50.300">
    <property type="entry name" value="P-loop containing nucleotide triphosphate hydrolases"/>
    <property type="match status" value="3"/>
</dbReference>
<dbReference type="SMART" id="SM00957">
    <property type="entry name" value="SecA_DEAD"/>
    <property type="match status" value="1"/>
</dbReference>
<evidence type="ECO:0000313" key="22">
    <source>
        <dbReference type="Proteomes" id="UP000649604"/>
    </source>
</evidence>
<dbReference type="SUPFAM" id="SSF81886">
    <property type="entry name" value="Helical scaffold and wing domains of SecA"/>
    <property type="match status" value="1"/>
</dbReference>
<evidence type="ECO:0000256" key="14">
    <source>
        <dbReference type="ARBA" id="ARBA00023136"/>
    </source>
</evidence>
<feature type="binding site" evidence="15">
    <location>
        <begin position="199"/>
        <end position="203"/>
    </location>
    <ligand>
        <name>ATP</name>
        <dbReference type="ChEBI" id="CHEBI:30616"/>
    </ligand>
</feature>
<evidence type="ECO:0000256" key="4">
    <source>
        <dbReference type="ARBA" id="ARBA00022448"/>
    </source>
</evidence>
<dbReference type="GO" id="GO:0017038">
    <property type="term" value="P:protein import"/>
    <property type="evidence" value="ECO:0007669"/>
    <property type="project" value="InterPro"/>
</dbReference>
<dbReference type="Gene3D" id="3.90.1440.10">
    <property type="entry name" value="SecA, preprotein cross-linking domain"/>
    <property type="match status" value="1"/>
</dbReference>
<keyword evidence="13 15" id="KW-0811">Translocation</keyword>
<evidence type="ECO:0000313" key="21">
    <source>
        <dbReference type="EMBL" id="MBD3324029.1"/>
    </source>
</evidence>
<evidence type="ECO:0000256" key="9">
    <source>
        <dbReference type="ARBA" id="ARBA00022833"/>
    </source>
</evidence>
<protein>
    <recommendedName>
        <fullName evidence="15">Protein translocase subunit SecA</fullName>
        <ecNumber evidence="15">7.4.2.8</ecNumber>
    </recommendedName>
</protein>
<proteinExistence type="inferred from homology"/>
<dbReference type="PRINTS" id="PR00906">
    <property type="entry name" value="SECA"/>
</dbReference>
<dbReference type="InterPro" id="IPR044722">
    <property type="entry name" value="SecA_SF2_C"/>
</dbReference>
<dbReference type="InterPro" id="IPR027417">
    <property type="entry name" value="P-loop_NTPase"/>
</dbReference>
<dbReference type="Pfam" id="PF07516">
    <property type="entry name" value="SecA_SW"/>
    <property type="match status" value="1"/>
</dbReference>
<keyword evidence="9" id="KW-0862">Zinc</keyword>
<dbReference type="PROSITE" id="PS51192">
    <property type="entry name" value="HELICASE_ATP_BIND_1"/>
    <property type="match status" value="1"/>
</dbReference>
<keyword evidence="5 15" id="KW-1003">Cell membrane</keyword>
<evidence type="ECO:0000256" key="17">
    <source>
        <dbReference type="SAM" id="MobiDB-lite"/>
    </source>
</evidence>
<evidence type="ECO:0000256" key="12">
    <source>
        <dbReference type="ARBA" id="ARBA00022967"/>
    </source>
</evidence>
<dbReference type="Proteomes" id="UP000649604">
    <property type="component" value="Unassembled WGS sequence"/>
</dbReference>
<feature type="domain" description="Helicase ATP-binding" evidence="18">
    <location>
        <begin position="183"/>
        <end position="341"/>
    </location>
</feature>
<dbReference type="InterPro" id="IPR004027">
    <property type="entry name" value="SEC_C_motif"/>
</dbReference>
<reference evidence="21" key="1">
    <citation type="submission" date="2019-11" db="EMBL/GenBank/DDBJ databases">
        <title>Microbial mats filling the niche in hypersaline microbial mats.</title>
        <authorList>
            <person name="Wong H.L."/>
            <person name="Macleod F.I."/>
            <person name="White R.A. III"/>
            <person name="Burns B.P."/>
        </authorList>
    </citation>
    <scope>NUCLEOTIDE SEQUENCE</scope>
    <source>
        <strain evidence="21">Rbin_158</strain>
    </source>
</reference>